<evidence type="ECO:0000313" key="1">
    <source>
        <dbReference type="EMBL" id="RPF55863.1"/>
    </source>
</evidence>
<dbReference type="RefSeq" id="WP_124219827.1">
    <property type="nucleotide sequence ID" value="NZ_RKRF01000007.1"/>
</dbReference>
<evidence type="ECO:0000313" key="2">
    <source>
        <dbReference type="Proteomes" id="UP000276443"/>
    </source>
</evidence>
<proteinExistence type="predicted"/>
<accession>A0A3N5BEG9</accession>
<protein>
    <submittedName>
        <fullName evidence="1">DUF3006 family protein</fullName>
    </submittedName>
</protein>
<comment type="caution">
    <text evidence="1">The sequence shown here is derived from an EMBL/GenBank/DDBJ whole genome shotgun (WGS) entry which is preliminary data.</text>
</comment>
<keyword evidence="2" id="KW-1185">Reference proteome</keyword>
<dbReference type="OrthoDB" id="2366034at2"/>
<dbReference type="Pfam" id="PF11213">
    <property type="entry name" value="DUF3006"/>
    <property type="match status" value="1"/>
</dbReference>
<name>A0A3N5BEG9_9BACI</name>
<reference evidence="1 2" key="1">
    <citation type="submission" date="2018-11" db="EMBL/GenBank/DDBJ databases">
        <title>Genomic Encyclopedia of Type Strains, Phase IV (KMG-IV): sequencing the most valuable type-strain genomes for metagenomic binning, comparative biology and taxonomic classification.</title>
        <authorList>
            <person name="Goeker M."/>
        </authorList>
    </citation>
    <scope>NUCLEOTIDE SEQUENCE [LARGE SCALE GENOMIC DNA]</scope>
    <source>
        <strain evidence="1 2">DSM 18090</strain>
    </source>
</reference>
<dbReference type="EMBL" id="RKRF01000007">
    <property type="protein sequence ID" value="RPF55863.1"/>
    <property type="molecule type" value="Genomic_DNA"/>
</dbReference>
<dbReference type="InterPro" id="IPR021377">
    <property type="entry name" value="DUF3006"/>
</dbReference>
<sequence length="89" mass="10097">MIYSGVIDRIEDGNVVVLIEENNQEIKLNPSQLPAKSEEGSWLTIELDGESTVNNIKLNQSKTEEIQTRVDEKLNHLKTKSKGSKFKKK</sequence>
<gene>
    <name evidence="1" type="ORF">EDC24_0748</name>
</gene>
<organism evidence="1 2">
    <name type="scientific">Aquisalibacillus elongatus</name>
    <dbReference type="NCBI Taxonomy" id="485577"/>
    <lineage>
        <taxon>Bacteria</taxon>
        <taxon>Bacillati</taxon>
        <taxon>Bacillota</taxon>
        <taxon>Bacilli</taxon>
        <taxon>Bacillales</taxon>
        <taxon>Bacillaceae</taxon>
        <taxon>Aquisalibacillus</taxon>
    </lineage>
</organism>
<dbReference type="AlphaFoldDB" id="A0A3N5BEG9"/>
<dbReference type="Proteomes" id="UP000276443">
    <property type="component" value="Unassembled WGS sequence"/>
</dbReference>